<protein>
    <submittedName>
        <fullName evidence="3">Uncharacterized protein</fullName>
    </submittedName>
</protein>
<keyword evidence="4" id="KW-1185">Reference proteome</keyword>
<feature type="compositionally biased region" description="Low complexity" evidence="2">
    <location>
        <begin position="209"/>
        <end position="227"/>
    </location>
</feature>
<proteinExistence type="predicted"/>
<evidence type="ECO:0000313" key="4">
    <source>
        <dbReference type="Proteomes" id="UP000054266"/>
    </source>
</evidence>
<dbReference type="AlphaFoldDB" id="A0A0D2FLF8"/>
<feature type="coiled-coil region" evidence="1">
    <location>
        <begin position="15"/>
        <end position="42"/>
    </location>
</feature>
<gene>
    <name evidence="3" type="ORF">PV04_06789</name>
</gene>
<dbReference type="STRING" id="5601.A0A0D2FLF8"/>
<dbReference type="EMBL" id="KN846959">
    <property type="protein sequence ID" value="KIW67545.1"/>
    <property type="molecule type" value="Genomic_DNA"/>
</dbReference>
<reference evidence="3 4" key="1">
    <citation type="submission" date="2015-01" db="EMBL/GenBank/DDBJ databases">
        <title>The Genome Sequence of Capronia semiimmersa CBS27337.</title>
        <authorList>
            <consortium name="The Broad Institute Genomics Platform"/>
            <person name="Cuomo C."/>
            <person name="de Hoog S."/>
            <person name="Gorbushina A."/>
            <person name="Stielow B."/>
            <person name="Teixiera M."/>
            <person name="Abouelleil A."/>
            <person name="Chapman S.B."/>
            <person name="Priest M."/>
            <person name="Young S.K."/>
            <person name="Wortman J."/>
            <person name="Nusbaum C."/>
            <person name="Birren B."/>
        </authorList>
    </citation>
    <scope>NUCLEOTIDE SEQUENCE [LARGE SCALE GENOMIC DNA]</scope>
    <source>
        <strain evidence="3 4">CBS 27337</strain>
    </source>
</reference>
<feature type="compositionally biased region" description="Acidic residues" evidence="2">
    <location>
        <begin position="306"/>
        <end position="335"/>
    </location>
</feature>
<feature type="compositionally biased region" description="Low complexity" evidence="2">
    <location>
        <begin position="89"/>
        <end position="100"/>
    </location>
</feature>
<evidence type="ECO:0000256" key="2">
    <source>
        <dbReference type="SAM" id="MobiDB-lite"/>
    </source>
</evidence>
<organism evidence="3 4">
    <name type="scientific">Phialophora macrospora</name>
    <dbReference type="NCBI Taxonomy" id="1851006"/>
    <lineage>
        <taxon>Eukaryota</taxon>
        <taxon>Fungi</taxon>
        <taxon>Dikarya</taxon>
        <taxon>Ascomycota</taxon>
        <taxon>Pezizomycotina</taxon>
        <taxon>Eurotiomycetes</taxon>
        <taxon>Chaetothyriomycetidae</taxon>
        <taxon>Chaetothyriales</taxon>
        <taxon>Herpotrichiellaceae</taxon>
        <taxon>Phialophora</taxon>
    </lineage>
</organism>
<feature type="region of interest" description="Disordered" evidence="2">
    <location>
        <begin position="209"/>
        <end position="232"/>
    </location>
</feature>
<evidence type="ECO:0000313" key="3">
    <source>
        <dbReference type="EMBL" id="KIW67545.1"/>
    </source>
</evidence>
<keyword evidence="1" id="KW-0175">Coiled coil</keyword>
<feature type="region of interest" description="Disordered" evidence="2">
    <location>
        <begin position="296"/>
        <end position="335"/>
    </location>
</feature>
<dbReference type="Proteomes" id="UP000054266">
    <property type="component" value="Unassembled WGS sequence"/>
</dbReference>
<feature type="region of interest" description="Disordered" evidence="2">
    <location>
        <begin position="45"/>
        <end position="100"/>
    </location>
</feature>
<evidence type="ECO:0000256" key="1">
    <source>
        <dbReference type="SAM" id="Coils"/>
    </source>
</evidence>
<dbReference type="HOGENOM" id="CLU_852597_0_0_1"/>
<sequence length="335" mass="36094">MFSFDTVTRLVVGRAAAERSEYKRLERKYKDAEANLKLVREVTRASTTASSAHSRNGNSIRSGPVSASSPSSTPGGAGAVSDEPNLQRTQSTPTVATAPSAALDSLKRTYSEPRIAIPLPQMTGFGKYRRAVDASASWQLNHLEQRLKLDGDIIAGFLGDDPPVGLDPQIWQQYRATRVKVKVKVKRRLKPMTGIRSTTNTGLTNYYGSSGSMSSTPPSTPVTDASSEYTDPVSGTRIVRGFTIADSTTISNTSSAASSYNKSKKACSANTVGDDKQGLVSAFRVVEMPKSDIGINGAARECAISSDDEDDDEDDEEDEDEEEAEAEANDWDDME</sequence>
<accession>A0A0D2FLF8</accession>
<name>A0A0D2FLF8_9EURO</name>
<feature type="compositionally biased region" description="Low complexity" evidence="2">
    <location>
        <begin position="62"/>
        <end position="74"/>
    </location>
</feature>